<dbReference type="KEGG" id="xyk:GT347_23855"/>
<dbReference type="Pfam" id="PF00856">
    <property type="entry name" value="SET"/>
    <property type="match status" value="1"/>
</dbReference>
<accession>A0A857J9Q0</accession>
<dbReference type="PROSITE" id="PS50868">
    <property type="entry name" value="POST_SET"/>
    <property type="match status" value="1"/>
</dbReference>
<dbReference type="PROSITE" id="PS50280">
    <property type="entry name" value="SET"/>
    <property type="match status" value="1"/>
</dbReference>
<evidence type="ECO:0000256" key="4">
    <source>
        <dbReference type="ARBA" id="ARBA00022679"/>
    </source>
</evidence>
<evidence type="ECO:0000313" key="8">
    <source>
        <dbReference type="EMBL" id="QHJ00751.1"/>
    </source>
</evidence>
<dbReference type="SUPFAM" id="SSF82199">
    <property type="entry name" value="SET domain"/>
    <property type="match status" value="1"/>
</dbReference>
<keyword evidence="4 8" id="KW-0808">Transferase</keyword>
<evidence type="ECO:0000259" key="7">
    <source>
        <dbReference type="PROSITE" id="PS50868"/>
    </source>
</evidence>
<protein>
    <submittedName>
        <fullName evidence="8">SET domain-containing protein-lysine N-methyltransferase</fullName>
    </submittedName>
</protein>
<sequence>MPQPRFTPCVSLPAVEVRNSEIHGLGVFAAKTLPKGSTLGFYDGRRYTARQIARITWDEKLTYLFGLSDGTTIDGGNGGNATRHLNHACAPNCEAQEETGEDGKLRVRIATLKRVRPGEELFIDYALTADESASPADYACRCGARKCRGTMLGAV</sequence>
<dbReference type="InterPro" id="IPR046341">
    <property type="entry name" value="SET_dom_sf"/>
</dbReference>
<dbReference type="GO" id="GO:0005694">
    <property type="term" value="C:chromosome"/>
    <property type="evidence" value="ECO:0007669"/>
    <property type="project" value="UniProtKB-SubCell"/>
</dbReference>
<evidence type="ECO:0000256" key="3">
    <source>
        <dbReference type="ARBA" id="ARBA00022603"/>
    </source>
</evidence>
<proteinExistence type="predicted"/>
<evidence type="ECO:0000259" key="6">
    <source>
        <dbReference type="PROSITE" id="PS50280"/>
    </source>
</evidence>
<dbReference type="InterPro" id="IPR050777">
    <property type="entry name" value="SET2_Histone-Lys_MeTrsfase"/>
</dbReference>
<keyword evidence="3 8" id="KW-0489">Methyltransferase</keyword>
<evidence type="ECO:0000313" key="9">
    <source>
        <dbReference type="Proteomes" id="UP000464787"/>
    </source>
</evidence>
<comment type="subcellular location">
    <subcellularLocation>
        <location evidence="1">Chromosome</location>
    </subcellularLocation>
</comment>
<dbReference type="SMART" id="SM00317">
    <property type="entry name" value="SET"/>
    <property type="match status" value="1"/>
</dbReference>
<organism evidence="8 9">
    <name type="scientific">Xylophilus rhododendri</name>
    <dbReference type="NCBI Taxonomy" id="2697032"/>
    <lineage>
        <taxon>Bacteria</taxon>
        <taxon>Pseudomonadati</taxon>
        <taxon>Pseudomonadota</taxon>
        <taxon>Betaproteobacteria</taxon>
        <taxon>Burkholderiales</taxon>
        <taxon>Xylophilus</taxon>
    </lineage>
</organism>
<keyword evidence="2" id="KW-0158">Chromosome</keyword>
<keyword evidence="9" id="KW-1185">Reference proteome</keyword>
<evidence type="ECO:0000256" key="5">
    <source>
        <dbReference type="ARBA" id="ARBA00022691"/>
    </source>
</evidence>
<feature type="domain" description="SET" evidence="6">
    <location>
        <begin position="13"/>
        <end position="126"/>
    </location>
</feature>
<dbReference type="InterPro" id="IPR003616">
    <property type="entry name" value="Post-SET_dom"/>
</dbReference>
<evidence type="ECO:0000256" key="1">
    <source>
        <dbReference type="ARBA" id="ARBA00004286"/>
    </source>
</evidence>
<dbReference type="InterPro" id="IPR001214">
    <property type="entry name" value="SET_dom"/>
</dbReference>
<gene>
    <name evidence="8" type="ORF">GT347_23855</name>
</gene>
<dbReference type="PANTHER" id="PTHR22884">
    <property type="entry name" value="SET DOMAIN PROTEINS"/>
    <property type="match status" value="1"/>
</dbReference>
<reference evidence="8 9" key="1">
    <citation type="submission" date="2020-01" db="EMBL/GenBank/DDBJ databases">
        <title>Genome sequencing of strain KACC 21265.</title>
        <authorList>
            <person name="Heo J."/>
            <person name="Kim S.-J."/>
            <person name="Kim J.-S."/>
            <person name="Hong S.-B."/>
            <person name="Kwon S.-W."/>
        </authorList>
    </citation>
    <scope>NUCLEOTIDE SEQUENCE [LARGE SCALE GENOMIC DNA]</scope>
    <source>
        <strain evidence="8 9">KACC 21265</strain>
    </source>
</reference>
<dbReference type="EMBL" id="CP047650">
    <property type="protein sequence ID" value="QHJ00751.1"/>
    <property type="molecule type" value="Genomic_DNA"/>
</dbReference>
<dbReference type="Proteomes" id="UP000464787">
    <property type="component" value="Chromosome"/>
</dbReference>
<name>A0A857J9Q0_9BURK</name>
<dbReference type="GO" id="GO:0008168">
    <property type="term" value="F:methyltransferase activity"/>
    <property type="evidence" value="ECO:0007669"/>
    <property type="project" value="UniProtKB-KW"/>
</dbReference>
<dbReference type="RefSeq" id="WP_160554560.1">
    <property type="nucleotide sequence ID" value="NZ_CP047650.1"/>
</dbReference>
<evidence type="ECO:0000256" key="2">
    <source>
        <dbReference type="ARBA" id="ARBA00022454"/>
    </source>
</evidence>
<dbReference type="Gene3D" id="2.170.270.10">
    <property type="entry name" value="SET domain"/>
    <property type="match status" value="1"/>
</dbReference>
<dbReference type="AlphaFoldDB" id="A0A857J9Q0"/>
<keyword evidence="5" id="KW-0949">S-adenosyl-L-methionine</keyword>
<dbReference type="GO" id="GO:0032259">
    <property type="term" value="P:methylation"/>
    <property type="evidence" value="ECO:0007669"/>
    <property type="project" value="UniProtKB-KW"/>
</dbReference>
<feature type="domain" description="Post-SET" evidence="7">
    <location>
        <begin position="136"/>
        <end position="152"/>
    </location>
</feature>